<organism evidence="3 4">
    <name type="scientific">Solirubrobacter pauli</name>
    <dbReference type="NCBI Taxonomy" id="166793"/>
    <lineage>
        <taxon>Bacteria</taxon>
        <taxon>Bacillati</taxon>
        <taxon>Actinomycetota</taxon>
        <taxon>Thermoleophilia</taxon>
        <taxon>Solirubrobacterales</taxon>
        <taxon>Solirubrobacteraceae</taxon>
        <taxon>Solirubrobacter</taxon>
    </lineage>
</organism>
<name>A0A660LBM8_9ACTN</name>
<feature type="compositionally biased region" description="Low complexity" evidence="1">
    <location>
        <begin position="399"/>
        <end position="418"/>
    </location>
</feature>
<dbReference type="RefSeq" id="WP_121249396.1">
    <property type="nucleotide sequence ID" value="NZ_RBIL01000001.1"/>
</dbReference>
<dbReference type="Proteomes" id="UP000278962">
    <property type="component" value="Unassembled WGS sequence"/>
</dbReference>
<dbReference type="AlphaFoldDB" id="A0A660LBM8"/>
<evidence type="ECO:0000313" key="4">
    <source>
        <dbReference type="Proteomes" id="UP000278962"/>
    </source>
</evidence>
<protein>
    <submittedName>
        <fullName evidence="3">Uncharacterized protein</fullName>
    </submittedName>
</protein>
<dbReference type="EMBL" id="RBIL01000001">
    <property type="protein sequence ID" value="RKQ91625.1"/>
    <property type="molecule type" value="Genomic_DNA"/>
</dbReference>
<reference evidence="3 4" key="1">
    <citation type="submission" date="2018-10" db="EMBL/GenBank/DDBJ databases">
        <title>Genomic Encyclopedia of Archaeal and Bacterial Type Strains, Phase II (KMG-II): from individual species to whole genera.</title>
        <authorList>
            <person name="Goeker M."/>
        </authorList>
    </citation>
    <scope>NUCLEOTIDE SEQUENCE [LARGE SCALE GENOMIC DNA]</scope>
    <source>
        <strain evidence="3 4">DSM 14954</strain>
    </source>
</reference>
<feature type="signal peptide" evidence="2">
    <location>
        <begin position="1"/>
        <end position="22"/>
    </location>
</feature>
<proteinExistence type="predicted"/>
<comment type="caution">
    <text evidence="3">The sequence shown here is derived from an EMBL/GenBank/DDBJ whole genome shotgun (WGS) entry which is preliminary data.</text>
</comment>
<gene>
    <name evidence="3" type="ORF">C8N24_1448</name>
</gene>
<dbReference type="InterPro" id="IPR011050">
    <property type="entry name" value="Pectin_lyase_fold/virulence"/>
</dbReference>
<evidence type="ECO:0000256" key="2">
    <source>
        <dbReference type="SAM" id="SignalP"/>
    </source>
</evidence>
<accession>A0A660LBM8</accession>
<evidence type="ECO:0000313" key="3">
    <source>
        <dbReference type="EMBL" id="RKQ91625.1"/>
    </source>
</evidence>
<sequence>MLPRLLLAALLTLLLVAPVARGATFCVDTACDGQAKPTLDIALGAAATSPGKDTIVLGKGPFTGTYAITSNNPVDVIGPENDSARIVAKTGTALVIANGDSTVRNVSVQVKAVDGAIGIDVVAAGAELTRVSVNGAPGVQQQTGIMVRRGAQLDTVWATFYTPGSAAIVAAGQPELPLQLRNLSLHAETAIKVDGWSKPVWISHAALSATLTGVLVRDVGALVAEELSVFGGGTGVHAVDSTGTLRHATVAARQEGATALRAAGSRLTVRDSVLIGADLGSDVATDAPLELRYSAFRPERTVGPVEQPGADNVDLSRSYLGLPSFEAGVFAPAAGSALIDSGTPGAEAGIDLQNRSRPLDGDQDGVKRRDIGALEAAVGTSVQPAKVVLIDPTPKVVPTPTATPTATPEVTPVATPQVTPTPTPIASPKPTVSLASLKARTLRGRSTGTVKRVQVTLKRGGTCVSGRGTLRKAKTCSWLAVQGTGSWRLSFKRALPRGRYLVRMRALDAKGHVLAGASKRVRRG</sequence>
<dbReference type="SUPFAM" id="SSF51126">
    <property type="entry name" value="Pectin lyase-like"/>
    <property type="match status" value="1"/>
</dbReference>
<keyword evidence="2" id="KW-0732">Signal</keyword>
<feature type="chain" id="PRO_5024831018" evidence="2">
    <location>
        <begin position="23"/>
        <end position="524"/>
    </location>
</feature>
<evidence type="ECO:0000256" key="1">
    <source>
        <dbReference type="SAM" id="MobiDB-lite"/>
    </source>
</evidence>
<feature type="region of interest" description="Disordered" evidence="1">
    <location>
        <begin position="399"/>
        <end position="428"/>
    </location>
</feature>
<keyword evidence="4" id="KW-1185">Reference proteome</keyword>